<evidence type="ECO:0000256" key="15">
    <source>
        <dbReference type="SAM" id="Phobius"/>
    </source>
</evidence>
<dbReference type="Proteomes" id="UP000230956">
    <property type="component" value="Unassembled WGS sequence"/>
</dbReference>
<evidence type="ECO:0000256" key="12">
    <source>
        <dbReference type="ARBA" id="ARBA00043237"/>
    </source>
</evidence>
<comment type="similarity">
    <text evidence="3">Belongs to the NodC/HAS family.</text>
</comment>
<evidence type="ECO:0000256" key="7">
    <source>
        <dbReference type="ARBA" id="ARBA00022679"/>
    </source>
</evidence>
<evidence type="ECO:0000256" key="6">
    <source>
        <dbReference type="ARBA" id="ARBA00022676"/>
    </source>
</evidence>
<feature type="transmembrane region" description="Helical" evidence="15">
    <location>
        <begin position="54"/>
        <end position="73"/>
    </location>
</feature>
<feature type="transmembrane region" description="Helical" evidence="15">
    <location>
        <begin position="79"/>
        <end position="98"/>
    </location>
</feature>
<feature type="transmembrane region" description="Helical" evidence="15">
    <location>
        <begin position="426"/>
        <end position="447"/>
    </location>
</feature>
<comment type="pathway">
    <text evidence="2">Glycan biosynthesis; hyaluronan biosynthesis.</text>
</comment>
<feature type="transmembrane region" description="Helical" evidence="15">
    <location>
        <begin position="393"/>
        <end position="414"/>
    </location>
</feature>
<keyword evidence="6" id="KW-0328">Glycosyltransferase</keyword>
<dbReference type="EC" id="2.4.1.212" evidence="4"/>
<dbReference type="RefSeq" id="WP_286976058.1">
    <property type="nucleotide sequence ID" value="NZ_PFNG01000081.1"/>
</dbReference>
<comment type="caution">
    <text evidence="17">The sequence shown here is derived from an EMBL/GenBank/DDBJ whole genome shotgun (WGS) entry which is preliminary data.</text>
</comment>
<gene>
    <name evidence="17" type="ORF">COY37_03280</name>
</gene>
<dbReference type="GO" id="GO:0030213">
    <property type="term" value="P:hyaluronan biosynthetic process"/>
    <property type="evidence" value="ECO:0007669"/>
    <property type="project" value="TreeGrafter"/>
</dbReference>
<name>A0A2M7T973_9ACTN</name>
<organism evidence="17 18">
    <name type="scientific">Candidatus Aquicultor secundus</name>
    <dbReference type="NCBI Taxonomy" id="1973895"/>
    <lineage>
        <taxon>Bacteria</taxon>
        <taxon>Bacillati</taxon>
        <taxon>Actinomycetota</taxon>
        <taxon>Candidatus Aquicultoria</taxon>
        <taxon>Candidatus Aquicultorales</taxon>
        <taxon>Candidatus Aquicultoraceae</taxon>
        <taxon>Candidatus Aquicultor</taxon>
    </lineage>
</organism>
<dbReference type="Gene3D" id="3.90.550.10">
    <property type="entry name" value="Spore Coat Polysaccharide Biosynthesis Protein SpsA, Chain A"/>
    <property type="match status" value="1"/>
</dbReference>
<feature type="transmembrane region" description="Helical" evidence="15">
    <location>
        <begin position="459"/>
        <end position="480"/>
    </location>
</feature>
<dbReference type="PANTHER" id="PTHR22913">
    <property type="entry name" value="HYALURONAN SYNTHASE"/>
    <property type="match status" value="1"/>
</dbReference>
<dbReference type="GO" id="GO:0050501">
    <property type="term" value="F:hyaluronan synthase activity"/>
    <property type="evidence" value="ECO:0007669"/>
    <property type="project" value="UniProtKB-EC"/>
</dbReference>
<dbReference type="AlphaFoldDB" id="A0A2M7T973"/>
<evidence type="ECO:0000313" key="18">
    <source>
        <dbReference type="Proteomes" id="UP000230956"/>
    </source>
</evidence>
<keyword evidence="8 15" id="KW-0472">Membrane</keyword>
<evidence type="ECO:0000256" key="4">
    <source>
        <dbReference type="ARBA" id="ARBA00012207"/>
    </source>
</evidence>
<sequence length="490" mass="56117">MAKREDLRSQASIIEAPYPLVDNEVSLIKEYNDFTDIIGQPLKKPMPQVETDRFIVRFILFALLMVVTGKALVHSNSYFYIYGILVTTVPLVTFYIAFKKYQDPVLDAAGLSPHANIDYRVSCLVAVRNEEDIIEDCIESLIDSTYENKEIIFINDASTDGTKQILDHYHNRGLITAIHLKENVGKKKALALGVLRSTGDIFVFSDSDSVVARDAVDRIVNAFRADPLTGAVSGHCRALNSGRNLITRIQDSWYEGQFSVRKAFESIYGCVTCVSGPLAAFRREAVFNFIPAWENDSFLGQEFKFATDRTLTGFVLGSKIIGGKLKKQYADSVFIKNVDYPLRDWRVVYSKSARAWTEVPDTFKKLIKQQVRWKKSFIRNMFFTGLFYWRKPILPAIAYYLHILFVLFGPFIAFRHLAYLPLQGNILSVFLYLGGVFFIGSMFGLAYKRENRSCHLWMYRPLMSLLSTLVLSWLIFYSIFTIRKMTWTRG</sequence>
<dbReference type="InterPro" id="IPR001173">
    <property type="entry name" value="Glyco_trans_2-like"/>
</dbReference>
<keyword evidence="15" id="KW-1133">Transmembrane helix</keyword>
<reference evidence="18" key="1">
    <citation type="submission" date="2017-09" db="EMBL/GenBank/DDBJ databases">
        <title>Depth-based differentiation of microbial function through sediment-hosted aquifers and enrichment of novel symbionts in the deep terrestrial subsurface.</title>
        <authorList>
            <person name="Probst A.J."/>
            <person name="Ladd B."/>
            <person name="Jarett J.K."/>
            <person name="Geller-Mcgrath D.E."/>
            <person name="Sieber C.M.K."/>
            <person name="Emerson J.B."/>
            <person name="Anantharaman K."/>
            <person name="Thomas B.C."/>
            <person name="Malmstrom R."/>
            <person name="Stieglmeier M."/>
            <person name="Klingl A."/>
            <person name="Woyke T."/>
            <person name="Ryan C.M."/>
            <person name="Banfield J.F."/>
        </authorList>
    </citation>
    <scope>NUCLEOTIDE SEQUENCE [LARGE SCALE GENOMIC DNA]</scope>
</reference>
<dbReference type="PANTHER" id="PTHR22913:SF12">
    <property type="entry name" value="MANNURONAN SYNTHASE"/>
    <property type="match status" value="1"/>
</dbReference>
<keyword evidence="15" id="KW-0812">Transmembrane</keyword>
<evidence type="ECO:0000256" key="13">
    <source>
        <dbReference type="ARBA" id="ARBA00047709"/>
    </source>
</evidence>
<accession>A0A2M7T973</accession>
<comment type="subcellular location">
    <subcellularLocation>
        <location evidence="1">Cell membrane</location>
    </subcellularLocation>
</comment>
<dbReference type="GO" id="GO:0005886">
    <property type="term" value="C:plasma membrane"/>
    <property type="evidence" value="ECO:0007669"/>
    <property type="project" value="UniProtKB-SubCell"/>
</dbReference>
<dbReference type="InterPro" id="IPR029044">
    <property type="entry name" value="Nucleotide-diphossugar_trans"/>
</dbReference>
<feature type="domain" description="Glycosyltransferase 2-like" evidence="16">
    <location>
        <begin position="122"/>
        <end position="286"/>
    </location>
</feature>
<dbReference type="SUPFAM" id="SSF53448">
    <property type="entry name" value="Nucleotide-diphospho-sugar transferases"/>
    <property type="match status" value="1"/>
</dbReference>
<evidence type="ECO:0000256" key="2">
    <source>
        <dbReference type="ARBA" id="ARBA00004698"/>
    </source>
</evidence>
<evidence type="ECO:0000259" key="16">
    <source>
        <dbReference type="Pfam" id="PF00535"/>
    </source>
</evidence>
<evidence type="ECO:0000256" key="3">
    <source>
        <dbReference type="ARBA" id="ARBA00006782"/>
    </source>
</evidence>
<evidence type="ECO:0000256" key="10">
    <source>
        <dbReference type="ARBA" id="ARBA00040508"/>
    </source>
</evidence>
<evidence type="ECO:0000256" key="11">
    <source>
        <dbReference type="ARBA" id="ARBA00042148"/>
    </source>
</evidence>
<dbReference type="Pfam" id="PF00535">
    <property type="entry name" value="Glycos_transf_2"/>
    <property type="match status" value="1"/>
</dbReference>
<evidence type="ECO:0000256" key="14">
    <source>
        <dbReference type="ARBA" id="ARBA00048168"/>
    </source>
</evidence>
<evidence type="ECO:0000313" key="17">
    <source>
        <dbReference type="EMBL" id="PIZ40749.1"/>
    </source>
</evidence>
<dbReference type="GO" id="GO:0085029">
    <property type="term" value="P:extracellular matrix assembly"/>
    <property type="evidence" value="ECO:0007669"/>
    <property type="project" value="TreeGrafter"/>
</dbReference>
<dbReference type="EMBL" id="PFNG01000081">
    <property type="protein sequence ID" value="PIZ40749.1"/>
    <property type="molecule type" value="Genomic_DNA"/>
</dbReference>
<comment type="catalytic activity">
    <reaction evidence="14">
        <text>N-acetyl-beta-D-glucosaminyl-(1-&gt;4)-[hyaluronan](n) + UDP-alpha-D-glucuronate = [hyaluronan](n+1) + UDP + H(+)</text>
        <dbReference type="Rhea" id="RHEA:12528"/>
        <dbReference type="Rhea" id="RHEA-COMP:12585"/>
        <dbReference type="Rhea" id="RHEA-COMP:12587"/>
        <dbReference type="ChEBI" id="CHEBI:15378"/>
        <dbReference type="ChEBI" id="CHEBI:58052"/>
        <dbReference type="ChEBI" id="CHEBI:58223"/>
        <dbReference type="ChEBI" id="CHEBI:132153"/>
        <dbReference type="ChEBI" id="CHEBI:132154"/>
        <dbReference type="EC" id="2.4.1.212"/>
    </reaction>
</comment>
<evidence type="ECO:0000256" key="5">
    <source>
        <dbReference type="ARBA" id="ARBA00022475"/>
    </source>
</evidence>
<evidence type="ECO:0000256" key="9">
    <source>
        <dbReference type="ARBA" id="ARBA00037408"/>
    </source>
</evidence>
<protein>
    <recommendedName>
        <fullName evidence="10">Hyaluronan synthase</fullName>
        <ecNumber evidence="4">2.4.1.212</ecNumber>
    </recommendedName>
    <alternativeName>
        <fullName evidence="12">Hyaluronate synthase</fullName>
    </alternativeName>
    <alternativeName>
        <fullName evidence="11">Hyaluronic acid synthase</fullName>
    </alternativeName>
</protein>
<dbReference type="CDD" id="cd06423">
    <property type="entry name" value="CESA_like"/>
    <property type="match status" value="1"/>
</dbReference>
<evidence type="ECO:0000256" key="1">
    <source>
        <dbReference type="ARBA" id="ARBA00004236"/>
    </source>
</evidence>
<keyword evidence="7 17" id="KW-0808">Transferase</keyword>
<comment type="catalytic activity">
    <reaction evidence="13">
        <text>[hyaluronan](n) + UDP-N-acetyl-alpha-D-glucosamine = N-acetyl-beta-D-glucosaminyl-(1-&gt;4)-[hyaluronan](n) + UDP + H(+)</text>
        <dbReference type="Rhea" id="RHEA:20465"/>
        <dbReference type="Rhea" id="RHEA-COMP:12583"/>
        <dbReference type="Rhea" id="RHEA-COMP:12585"/>
        <dbReference type="ChEBI" id="CHEBI:15378"/>
        <dbReference type="ChEBI" id="CHEBI:57705"/>
        <dbReference type="ChEBI" id="CHEBI:58223"/>
        <dbReference type="ChEBI" id="CHEBI:132153"/>
        <dbReference type="ChEBI" id="CHEBI:132154"/>
        <dbReference type="EC" id="2.4.1.212"/>
    </reaction>
</comment>
<keyword evidence="5" id="KW-1003">Cell membrane</keyword>
<evidence type="ECO:0000256" key="8">
    <source>
        <dbReference type="ARBA" id="ARBA00023136"/>
    </source>
</evidence>
<comment type="function">
    <text evidence="9">Glycosaminoglycan synthesis. The hyaluronic acid capsule is involved in the pathogenicity of group A Streptococci; it may be the major virulence determinant.</text>
</comment>
<proteinExistence type="inferred from homology"/>